<reference evidence="3 4" key="1">
    <citation type="journal article" date="2015" name="Genome Biol. Evol.">
        <title>Phylogenomic analyses indicate that early fungi evolved digesting cell walls of algal ancestors of land plants.</title>
        <authorList>
            <person name="Chang Y."/>
            <person name="Wang S."/>
            <person name="Sekimoto S."/>
            <person name="Aerts A.L."/>
            <person name="Choi C."/>
            <person name="Clum A."/>
            <person name="LaButti K.M."/>
            <person name="Lindquist E.A."/>
            <person name="Yee Ngan C."/>
            <person name="Ohm R.A."/>
            <person name="Salamov A.A."/>
            <person name="Grigoriev I.V."/>
            <person name="Spatafora J.W."/>
            <person name="Berbee M.L."/>
        </authorList>
    </citation>
    <scope>NUCLEOTIDE SEQUENCE [LARGE SCALE GENOMIC DNA]</scope>
    <source>
        <strain evidence="3 4">JEL478</strain>
    </source>
</reference>
<dbReference type="PANTHER" id="PTHR46404:SF1">
    <property type="entry name" value="DNA POLYMERASE IOTA"/>
    <property type="match status" value="1"/>
</dbReference>
<feature type="compositionally biased region" description="Basic and acidic residues" evidence="1">
    <location>
        <begin position="690"/>
        <end position="701"/>
    </location>
</feature>
<gene>
    <name evidence="3" type="ORF">M427DRAFT_58801</name>
</gene>
<dbReference type="GO" id="GO:0006281">
    <property type="term" value="P:DNA repair"/>
    <property type="evidence" value="ECO:0007669"/>
    <property type="project" value="InterPro"/>
</dbReference>
<feature type="domain" description="UmuC" evidence="2">
    <location>
        <begin position="387"/>
        <end position="447"/>
    </location>
</feature>
<dbReference type="Gene3D" id="3.30.1490.100">
    <property type="entry name" value="DNA polymerase, Y-family, little finger domain"/>
    <property type="match status" value="1"/>
</dbReference>
<evidence type="ECO:0000259" key="2">
    <source>
        <dbReference type="PROSITE" id="PS50173"/>
    </source>
</evidence>
<dbReference type="GO" id="GO:0003887">
    <property type="term" value="F:DNA-directed DNA polymerase activity"/>
    <property type="evidence" value="ECO:0007669"/>
    <property type="project" value="TreeGrafter"/>
</dbReference>
<evidence type="ECO:0000313" key="3">
    <source>
        <dbReference type="EMBL" id="KXS13253.1"/>
    </source>
</evidence>
<feature type="region of interest" description="Disordered" evidence="1">
    <location>
        <begin position="351"/>
        <end position="374"/>
    </location>
</feature>
<name>A0A139AA10_GONPJ</name>
<feature type="compositionally biased region" description="Low complexity" evidence="1">
    <location>
        <begin position="136"/>
        <end position="147"/>
    </location>
</feature>
<sequence>MSLRTRHEHDQGRGGGGGDGVDSGAERERERSVIAIDLDWVVEERRNPALRGLPVGVQQKSIFATAARARGVSKLSTIRDALAKCPEMIIVNGEDLTPYRRASRAIFELVARTVGAWDLVERAAGSDQHSAMPGLAQIQAQSAQSAQTKRTAEQNATGSRKRQRVADGPYDDMEYDQGWESDTSDPPDDFDPLTPSPPPPPAPVERLGLDELFVDASSLVDAQVRRLAAGVVRRRVVGVGGSASASASGGSGRGTGGGGASGTKRVLSEPKPDAATQGDDGKRHTTSSAPPRIELFFPLPSHTLPTSGAVSDGFWYDPHAWPDECRVWRPAVGDEDGDGNACGCCPAPASAVQTGNTTTEQPQPQTQPPPPPATHLRLHLASHLAFHLRHLILSELSLTSSGGISVSKLGAKLSTSHAKPAKQTVLLPMHVPAFVGRHDVGAIRGVGHKARTAIAGLVRDHGPPEWRIEAMPAVLTPRIVLPILSTLPAPVLSRAGLAPPLLALLRGNDQSPVLSTLLPTQISVEDSFSRGVPGGWPELAAHAAGLCRAWLERIEEEETIPAPNAGGGRRWRRTPRVLRVSLRVPTAGWASQWTRHAASRPAPGVAFDLDRDIADRAALVARVVIQVAKEVVGKVGARVEEVSVLNVAGTAFEKGPPAGGGVGAIEGFLVRGLKVGASAGVGPGSGMDMGGKDTDPGDEGQRSVPTVDGDRALVRTSFFGQSGSGVAQVPRVSVVSEDDEEDDASTVVAAEDVEERTQFGALGDVELEEASEGRLENLSAVPLPPSPLHVQVYVAPDKTGEAVPPPPPPPPSDDIEDANSDTHSPRALRTSAAPSPGYLSPTAPPGMRPLHRIPYLARPPPLTEGVPDEKALRRLGISDAAVFRELPEDVRREILKGGWVQGGGSGGGGGGGGNMGGKEREREKVNKGGKKRKAGDGGPMDRFLVKKKEV</sequence>
<feature type="region of interest" description="Disordered" evidence="1">
    <location>
        <begin position="798"/>
        <end position="867"/>
    </location>
</feature>
<dbReference type="Proteomes" id="UP000070544">
    <property type="component" value="Unassembled WGS sequence"/>
</dbReference>
<dbReference type="InterPro" id="IPR001126">
    <property type="entry name" value="UmuC"/>
</dbReference>
<feature type="region of interest" description="Disordered" evidence="1">
    <location>
        <begin position="897"/>
        <end position="950"/>
    </location>
</feature>
<dbReference type="InterPro" id="IPR036775">
    <property type="entry name" value="DNA_pol_Y-fam_lit_finger_sf"/>
</dbReference>
<dbReference type="GO" id="GO:0003684">
    <property type="term" value="F:damaged DNA binding"/>
    <property type="evidence" value="ECO:0007669"/>
    <property type="project" value="InterPro"/>
</dbReference>
<dbReference type="GO" id="GO:0070987">
    <property type="term" value="P:error-free translesion synthesis"/>
    <property type="evidence" value="ECO:0007669"/>
    <property type="project" value="UniProtKB-ARBA"/>
</dbReference>
<dbReference type="InterPro" id="IPR043502">
    <property type="entry name" value="DNA/RNA_pol_sf"/>
</dbReference>
<feature type="compositionally biased region" description="Pro residues" evidence="1">
    <location>
        <begin position="194"/>
        <end position="203"/>
    </location>
</feature>
<proteinExistence type="predicted"/>
<dbReference type="Gene3D" id="3.40.1170.60">
    <property type="match status" value="1"/>
</dbReference>
<dbReference type="InterPro" id="IPR043128">
    <property type="entry name" value="Rev_trsase/Diguanyl_cyclase"/>
</dbReference>
<feature type="region of interest" description="Disordered" evidence="1">
    <location>
        <begin position="128"/>
        <end position="206"/>
    </location>
</feature>
<feature type="compositionally biased region" description="Basic and acidic residues" evidence="1">
    <location>
        <begin position="917"/>
        <end position="926"/>
    </location>
</feature>
<feature type="compositionally biased region" description="Pro residues" evidence="1">
    <location>
        <begin position="803"/>
        <end position="812"/>
    </location>
</feature>
<dbReference type="STRING" id="1344416.A0A139AA10"/>
<feature type="region of interest" description="Disordered" evidence="1">
    <location>
        <begin position="681"/>
        <end position="706"/>
    </location>
</feature>
<evidence type="ECO:0000313" key="4">
    <source>
        <dbReference type="Proteomes" id="UP000070544"/>
    </source>
</evidence>
<dbReference type="Pfam" id="PF00817">
    <property type="entry name" value="IMS"/>
    <property type="match status" value="1"/>
</dbReference>
<feature type="compositionally biased region" description="Acidic residues" evidence="1">
    <location>
        <begin position="169"/>
        <end position="191"/>
    </location>
</feature>
<accession>A0A139AA10</accession>
<dbReference type="AlphaFoldDB" id="A0A139AA10"/>
<feature type="compositionally biased region" description="Gly residues" evidence="1">
    <location>
        <begin position="899"/>
        <end position="916"/>
    </location>
</feature>
<dbReference type="OrthoDB" id="447129at2759"/>
<dbReference type="PANTHER" id="PTHR46404">
    <property type="entry name" value="DNA POLYMERASE IOTA"/>
    <property type="match status" value="1"/>
</dbReference>
<dbReference type="Gene3D" id="3.30.70.270">
    <property type="match status" value="1"/>
</dbReference>
<feature type="compositionally biased region" description="Gly residues" evidence="1">
    <location>
        <begin position="249"/>
        <end position="261"/>
    </location>
</feature>
<keyword evidence="4" id="KW-1185">Reference proteome</keyword>
<feature type="region of interest" description="Disordered" evidence="1">
    <location>
        <begin position="1"/>
        <end position="27"/>
    </location>
</feature>
<protein>
    <recommendedName>
        <fullName evidence="2">UmuC domain-containing protein</fullName>
    </recommendedName>
</protein>
<feature type="region of interest" description="Disordered" evidence="1">
    <location>
        <begin position="240"/>
        <end position="294"/>
    </location>
</feature>
<dbReference type="PROSITE" id="PS50173">
    <property type="entry name" value="UMUC"/>
    <property type="match status" value="1"/>
</dbReference>
<dbReference type="SUPFAM" id="SSF56672">
    <property type="entry name" value="DNA/RNA polymerases"/>
    <property type="match status" value="2"/>
</dbReference>
<dbReference type="EMBL" id="KQ965780">
    <property type="protein sequence ID" value="KXS13253.1"/>
    <property type="molecule type" value="Genomic_DNA"/>
</dbReference>
<organism evidence="3 4">
    <name type="scientific">Gonapodya prolifera (strain JEL478)</name>
    <name type="common">Monoblepharis prolifera</name>
    <dbReference type="NCBI Taxonomy" id="1344416"/>
    <lineage>
        <taxon>Eukaryota</taxon>
        <taxon>Fungi</taxon>
        <taxon>Fungi incertae sedis</taxon>
        <taxon>Chytridiomycota</taxon>
        <taxon>Chytridiomycota incertae sedis</taxon>
        <taxon>Monoblepharidomycetes</taxon>
        <taxon>Monoblepharidales</taxon>
        <taxon>Gonapodyaceae</taxon>
        <taxon>Gonapodya</taxon>
    </lineage>
</organism>
<evidence type="ECO:0000256" key="1">
    <source>
        <dbReference type="SAM" id="MobiDB-lite"/>
    </source>
</evidence>
<feature type="compositionally biased region" description="Basic and acidic residues" evidence="1">
    <location>
        <begin position="1"/>
        <end position="12"/>
    </location>
</feature>